<feature type="domain" description="Zinc finger DksA/TraR C4-type" evidence="7">
    <location>
        <begin position="110"/>
        <end position="145"/>
    </location>
</feature>
<dbReference type="RefSeq" id="WP_127690776.1">
    <property type="nucleotide sequence ID" value="NZ_RZUL01000003.1"/>
</dbReference>
<comment type="caution">
    <text evidence="9">The sequence shown here is derived from an EMBL/GenBank/DDBJ whole genome shotgun (WGS) entry which is preliminary data.</text>
</comment>
<dbReference type="OrthoDB" id="9803742at2"/>
<dbReference type="InterPro" id="IPR020458">
    <property type="entry name" value="Znf_DskA_TraR_CS"/>
</dbReference>
<keyword evidence="3 5" id="KW-0863">Zinc-finger</keyword>
<dbReference type="Pfam" id="PF21157">
    <property type="entry name" value="DksA_N"/>
    <property type="match status" value="1"/>
</dbReference>
<keyword evidence="2 5" id="KW-0479">Metal-binding</keyword>
<dbReference type="AlphaFoldDB" id="A0A437J6L0"/>
<reference evidence="9 10" key="1">
    <citation type="submission" date="2019-01" db="EMBL/GenBank/DDBJ databases">
        <authorList>
            <person name="Chen W.-M."/>
        </authorList>
    </citation>
    <scope>NUCLEOTIDE SEQUENCE [LARGE SCALE GENOMIC DNA]</scope>
    <source>
        <strain evidence="9 10">TLA-22</strain>
    </source>
</reference>
<dbReference type="PROSITE" id="PS01102">
    <property type="entry name" value="ZF_DKSA_1"/>
    <property type="match status" value="1"/>
</dbReference>
<dbReference type="PANTHER" id="PTHR33823:SF2">
    <property type="entry name" value="RNA POLYMERASE-BINDING TRANSCRIPTION FACTOR DKSA"/>
    <property type="match status" value="1"/>
</dbReference>
<comment type="function">
    <text evidence="5">Transcription factor that acts by binding directly to the RNA polymerase (RNAP). Required for negative regulation of rRNA expression and positive regulation of several amino acid biosynthesis promoters.</text>
</comment>
<dbReference type="InterPro" id="IPR048489">
    <property type="entry name" value="DksA_N"/>
</dbReference>
<comment type="subcellular location">
    <subcellularLocation>
        <location evidence="5">Cytoplasm</location>
    </subcellularLocation>
</comment>
<dbReference type="SUPFAM" id="SSF109635">
    <property type="entry name" value="DnaK suppressor protein DksA, alpha-hairpin domain"/>
    <property type="match status" value="1"/>
</dbReference>
<dbReference type="GO" id="GO:0005737">
    <property type="term" value="C:cytoplasm"/>
    <property type="evidence" value="ECO:0007669"/>
    <property type="project" value="UniProtKB-SubCell"/>
</dbReference>
<keyword evidence="1 5" id="KW-0963">Cytoplasm</keyword>
<dbReference type="GO" id="GO:0008270">
    <property type="term" value="F:zinc ion binding"/>
    <property type="evidence" value="ECO:0007669"/>
    <property type="project" value="UniProtKB-UniRule"/>
</dbReference>
<keyword evidence="10" id="KW-1185">Reference proteome</keyword>
<evidence type="ECO:0000256" key="5">
    <source>
        <dbReference type="HAMAP-Rule" id="MF_00926"/>
    </source>
</evidence>
<dbReference type="InterPro" id="IPR000962">
    <property type="entry name" value="Znf_DskA_TraR"/>
</dbReference>
<evidence type="ECO:0000256" key="4">
    <source>
        <dbReference type="ARBA" id="ARBA00022833"/>
    </source>
</evidence>
<evidence type="ECO:0000313" key="9">
    <source>
        <dbReference type="EMBL" id="RVT40779.1"/>
    </source>
</evidence>
<comment type="subunit">
    <text evidence="5">Interacts directly with the RNA polymerase.</text>
</comment>
<dbReference type="PROSITE" id="PS51128">
    <property type="entry name" value="ZF_DKSA_2"/>
    <property type="match status" value="1"/>
</dbReference>
<evidence type="ECO:0000259" key="7">
    <source>
        <dbReference type="Pfam" id="PF01258"/>
    </source>
</evidence>
<comment type="caution">
    <text evidence="5">Lacks conserved residue(s) required for the propagation of feature annotation.</text>
</comment>
<feature type="zinc finger region" description="dksA C4-type" evidence="6">
    <location>
        <begin position="115"/>
        <end position="139"/>
    </location>
</feature>
<protein>
    <recommendedName>
        <fullName evidence="5">RNA polymerase-binding transcription factor DksA</fullName>
    </recommendedName>
</protein>
<evidence type="ECO:0000256" key="1">
    <source>
        <dbReference type="ARBA" id="ARBA00022490"/>
    </source>
</evidence>
<dbReference type="PANTHER" id="PTHR33823">
    <property type="entry name" value="RNA POLYMERASE-BINDING TRANSCRIPTION FACTOR DKSA-RELATED"/>
    <property type="match status" value="1"/>
</dbReference>
<dbReference type="Pfam" id="PF01258">
    <property type="entry name" value="zf-dskA_traR"/>
    <property type="match status" value="1"/>
</dbReference>
<evidence type="ECO:0000313" key="10">
    <source>
        <dbReference type="Proteomes" id="UP000282977"/>
    </source>
</evidence>
<dbReference type="HAMAP" id="MF_00926">
    <property type="entry name" value="DksA"/>
    <property type="match status" value="1"/>
</dbReference>
<sequence>MASVLNSGKGGASAQGAVALPEDYRPSADEEFMNPLQVEYFRQKLLDWKKQILAEAEGTLAVLQNEPLREPDLNDRASSETDWSIELRTRDRQRKLIAKIDAALRRIDDGEYGYCEVTGEPISLGRLEARPIATMTVEAQERHERQEKVSRDD</sequence>
<gene>
    <name evidence="5 9" type="primary">dksA</name>
    <name evidence="9" type="ORF">ENE74_09875</name>
</gene>
<evidence type="ECO:0000256" key="6">
    <source>
        <dbReference type="PROSITE-ProRule" id="PRU00510"/>
    </source>
</evidence>
<dbReference type="InterPro" id="IPR037187">
    <property type="entry name" value="DnaK_N"/>
</dbReference>
<proteinExistence type="inferred from homology"/>
<feature type="domain" description="DnaK suppressor protein DksA N-terminal" evidence="8">
    <location>
        <begin position="37"/>
        <end position="107"/>
    </location>
</feature>
<evidence type="ECO:0000259" key="8">
    <source>
        <dbReference type="Pfam" id="PF21157"/>
    </source>
</evidence>
<organism evidence="9 10">
    <name type="scientific">Sphingobium algorifonticola</name>
    <dbReference type="NCBI Taxonomy" id="2008318"/>
    <lineage>
        <taxon>Bacteria</taxon>
        <taxon>Pseudomonadati</taxon>
        <taxon>Pseudomonadota</taxon>
        <taxon>Alphaproteobacteria</taxon>
        <taxon>Sphingomonadales</taxon>
        <taxon>Sphingomonadaceae</taxon>
        <taxon>Sphingobium</taxon>
    </lineage>
</organism>
<dbReference type="GO" id="GO:0010468">
    <property type="term" value="P:regulation of gene expression"/>
    <property type="evidence" value="ECO:0007669"/>
    <property type="project" value="UniProtKB-UniRule"/>
</dbReference>
<name>A0A437J6L0_9SPHN</name>
<dbReference type="Proteomes" id="UP000282977">
    <property type="component" value="Unassembled WGS sequence"/>
</dbReference>
<evidence type="ECO:0000256" key="2">
    <source>
        <dbReference type="ARBA" id="ARBA00022723"/>
    </source>
</evidence>
<dbReference type="Gene3D" id="1.20.120.910">
    <property type="entry name" value="DksA, coiled-coil domain"/>
    <property type="match status" value="1"/>
</dbReference>
<evidence type="ECO:0000256" key="3">
    <source>
        <dbReference type="ARBA" id="ARBA00022771"/>
    </source>
</evidence>
<dbReference type="NCBIfam" id="TIGR02420">
    <property type="entry name" value="dksA"/>
    <property type="match status" value="1"/>
</dbReference>
<comment type="similarity">
    <text evidence="5">Belongs to the DksA family.</text>
</comment>
<dbReference type="InterPro" id="IPR012784">
    <property type="entry name" value="DksA_RNA_pol-bd"/>
</dbReference>
<dbReference type="EMBL" id="RZUL01000003">
    <property type="protein sequence ID" value="RVT40779.1"/>
    <property type="molecule type" value="Genomic_DNA"/>
</dbReference>
<dbReference type="SUPFAM" id="SSF57716">
    <property type="entry name" value="Glucocorticoid receptor-like (DNA-binding domain)"/>
    <property type="match status" value="1"/>
</dbReference>
<accession>A0A437J6L0</accession>
<keyword evidence="4 5" id="KW-0862">Zinc</keyword>